<dbReference type="InterPro" id="IPR058502">
    <property type="entry name" value="PLL-like_beta-prop"/>
</dbReference>
<comment type="caution">
    <text evidence="2">The sequence shown here is derived from an EMBL/GenBank/DDBJ whole genome shotgun (WGS) entry which is preliminary data.</text>
</comment>
<gene>
    <name evidence="2" type="ORF">J1792_17255</name>
</gene>
<evidence type="ECO:0000313" key="2">
    <source>
        <dbReference type="EMBL" id="MBO0654465.1"/>
    </source>
</evidence>
<dbReference type="EMBL" id="JAFMOF010000002">
    <property type="protein sequence ID" value="MBO0654465.1"/>
    <property type="molecule type" value="Genomic_DNA"/>
</dbReference>
<proteinExistence type="predicted"/>
<keyword evidence="3" id="KW-1185">Reference proteome</keyword>
<protein>
    <recommendedName>
        <fullName evidence="1">PLL-like beta propeller domain-containing protein</fullName>
    </recommendedName>
</protein>
<dbReference type="SUPFAM" id="SSF89372">
    <property type="entry name" value="Fucose-specific lectin"/>
    <property type="match status" value="1"/>
</dbReference>
<dbReference type="RefSeq" id="WP_179199120.1">
    <property type="nucleotide sequence ID" value="NZ_JAFMOF010000002.1"/>
</dbReference>
<dbReference type="Pfam" id="PF26607">
    <property type="entry name" value="DUF8189"/>
    <property type="match status" value="1"/>
</dbReference>
<evidence type="ECO:0000259" key="1">
    <source>
        <dbReference type="Pfam" id="PF26607"/>
    </source>
</evidence>
<name>A0A939JRL8_9ACTN</name>
<sequence>MARNADGRLEIFGTNSAGNIYHRWQTAIGGPWSAWEQFDGALSQVAAETNADGRIELFGVNGGGYPYHRWQTRIGGPWSGWEQFDGLLRP</sequence>
<accession>A0A939JRL8</accession>
<evidence type="ECO:0000313" key="3">
    <source>
        <dbReference type="Proteomes" id="UP000664781"/>
    </source>
</evidence>
<organism evidence="2 3">
    <name type="scientific">Streptomyces triculaminicus</name>
    <dbReference type="NCBI Taxonomy" id="2816232"/>
    <lineage>
        <taxon>Bacteria</taxon>
        <taxon>Bacillati</taxon>
        <taxon>Actinomycetota</taxon>
        <taxon>Actinomycetes</taxon>
        <taxon>Kitasatosporales</taxon>
        <taxon>Streptomycetaceae</taxon>
        <taxon>Streptomyces</taxon>
    </lineage>
</organism>
<dbReference type="Proteomes" id="UP000664781">
    <property type="component" value="Unassembled WGS sequence"/>
</dbReference>
<feature type="domain" description="PLL-like beta propeller" evidence="1">
    <location>
        <begin position="2"/>
        <end position="86"/>
    </location>
</feature>
<dbReference type="Gene3D" id="2.120.10.70">
    <property type="entry name" value="Fucose-specific lectin"/>
    <property type="match status" value="1"/>
</dbReference>
<reference evidence="2" key="1">
    <citation type="submission" date="2021-03" db="EMBL/GenBank/DDBJ databases">
        <title>Streptomyces strains.</title>
        <authorList>
            <person name="Lund M.B."/>
            <person name="Toerring T."/>
        </authorList>
    </citation>
    <scope>NUCLEOTIDE SEQUENCE</scope>
    <source>
        <strain evidence="2">JCM 4242</strain>
    </source>
</reference>
<dbReference type="AlphaFoldDB" id="A0A939JRL8"/>